<organism evidence="10 11">
    <name type="scientific">Eutrema salsugineum</name>
    <name type="common">Saltwater cress</name>
    <name type="synonym">Sisymbrium salsugineum</name>
    <dbReference type="NCBI Taxonomy" id="72664"/>
    <lineage>
        <taxon>Eukaryota</taxon>
        <taxon>Viridiplantae</taxon>
        <taxon>Streptophyta</taxon>
        <taxon>Embryophyta</taxon>
        <taxon>Tracheophyta</taxon>
        <taxon>Spermatophyta</taxon>
        <taxon>Magnoliopsida</taxon>
        <taxon>eudicotyledons</taxon>
        <taxon>Gunneridae</taxon>
        <taxon>Pentapetalae</taxon>
        <taxon>rosids</taxon>
        <taxon>malvids</taxon>
        <taxon>Brassicales</taxon>
        <taxon>Brassicaceae</taxon>
        <taxon>Eutremeae</taxon>
        <taxon>Eutrema</taxon>
    </lineage>
</organism>
<dbReference type="PANTHER" id="PTHR31674">
    <property type="entry name" value="B3 DOMAIN-CONTAINING PROTEIN REM-LIKE 3-RELATED"/>
    <property type="match status" value="1"/>
</dbReference>
<dbReference type="EMBL" id="KI517384">
    <property type="protein sequence ID" value="ESQ54023.1"/>
    <property type="molecule type" value="Genomic_DNA"/>
</dbReference>
<keyword evidence="4" id="KW-0238">DNA-binding</keyword>
<evidence type="ECO:0000256" key="1">
    <source>
        <dbReference type="ARBA" id="ARBA00004123"/>
    </source>
</evidence>
<feature type="domain" description="TF-B3" evidence="9">
    <location>
        <begin position="151"/>
        <end position="247"/>
    </location>
</feature>
<dbReference type="SUPFAM" id="SSF101936">
    <property type="entry name" value="DNA-binding pseudobarrel domain"/>
    <property type="match status" value="3"/>
</dbReference>
<keyword evidence="6" id="KW-0539">Nucleus</keyword>
<gene>
    <name evidence="10" type="ORF">EUTSA_v10027164mg</name>
</gene>
<evidence type="ECO:0000256" key="6">
    <source>
        <dbReference type="ARBA" id="ARBA00023242"/>
    </source>
</evidence>
<proteinExistence type="predicted"/>
<dbReference type="Pfam" id="PF02362">
    <property type="entry name" value="B3"/>
    <property type="match status" value="3"/>
</dbReference>
<name>V4MMK3_EUTSA</name>
<evidence type="ECO:0000256" key="3">
    <source>
        <dbReference type="ARBA" id="ARBA00023015"/>
    </source>
</evidence>
<feature type="region of interest" description="Disordered" evidence="8">
    <location>
        <begin position="109"/>
        <end position="146"/>
    </location>
</feature>
<dbReference type="KEGG" id="eus:EUTSA_v10027164mg"/>
<dbReference type="SMART" id="SM01019">
    <property type="entry name" value="B3"/>
    <property type="match status" value="3"/>
</dbReference>
<dbReference type="FunFam" id="2.40.330.10:FF:000009">
    <property type="entry name" value="Transcriptional factor B3 family protein"/>
    <property type="match status" value="1"/>
</dbReference>
<comment type="subcellular location">
    <subcellularLocation>
        <location evidence="1">Nucleus</location>
    </subcellularLocation>
</comment>
<feature type="domain" description="TF-B3" evidence="9">
    <location>
        <begin position="11"/>
        <end position="103"/>
    </location>
</feature>
<feature type="compositionally biased region" description="Basic and acidic residues" evidence="8">
    <location>
        <begin position="356"/>
        <end position="374"/>
    </location>
</feature>
<keyword evidence="7" id="KW-0175">Coiled coil</keyword>
<evidence type="ECO:0000256" key="5">
    <source>
        <dbReference type="ARBA" id="ARBA00023163"/>
    </source>
</evidence>
<dbReference type="InterPro" id="IPR039218">
    <property type="entry name" value="REM_fam"/>
</dbReference>
<dbReference type="eggNOG" id="ENOG502STJ8">
    <property type="taxonomic scope" value="Eukaryota"/>
</dbReference>
<dbReference type="Proteomes" id="UP000030689">
    <property type="component" value="Unassembled WGS sequence"/>
</dbReference>
<feature type="coiled-coil region" evidence="7">
    <location>
        <begin position="406"/>
        <end position="437"/>
    </location>
</feature>
<protein>
    <recommendedName>
        <fullName evidence="9">TF-B3 domain-containing protein</fullName>
    </recommendedName>
</protein>
<feature type="region of interest" description="Disordered" evidence="8">
    <location>
        <begin position="354"/>
        <end position="394"/>
    </location>
</feature>
<dbReference type="InterPro" id="IPR003340">
    <property type="entry name" value="B3_DNA-bd"/>
</dbReference>
<sequence>MENASLFSPANPHFFQPLLTGSHSHLSIPVKFFSKHIEGKYEGKTVTLRSDASEKTWKVKMEGQRLTEGWKEFVRAHDLRIGDFVVFRHEGDMLFHVTALGPSCCEIQYAPSGSRDEDKEETSETGSETSDKEVEPNLSGTSNHSSSDLTCFRQFVTASNLSRDTVGVPSAFAKRNGLNKGSQEIILMNEEGRSWPSQQKTLVDYRIVIVRGWTSFCTANKLEAGDSCTFKLLQNANTPVFRLCSRTKHLPVSFTRANGLIKPEKVILVDKNRAEWSMNLKVEKGSGTMYIMSGKHWKRFCAVNEVGAGESLTLELIRGGKLHNNYLCFQMEQSPFDAQARTHKRARVQRWISQETRPKHEIREKAAEEGEPFRRTRASNNANQGNLENTHPCSVSDLVPKVKQSVADTLTSIRLFREELEKMEQKLEDSLQEIDNL</sequence>
<dbReference type="GO" id="GO:0005634">
    <property type="term" value="C:nucleus"/>
    <property type="evidence" value="ECO:0007669"/>
    <property type="project" value="UniProtKB-SubCell"/>
</dbReference>
<evidence type="ECO:0000313" key="10">
    <source>
        <dbReference type="EMBL" id="ESQ54023.1"/>
    </source>
</evidence>
<dbReference type="AlphaFoldDB" id="V4MMK3"/>
<evidence type="ECO:0000256" key="7">
    <source>
        <dbReference type="SAM" id="Coils"/>
    </source>
</evidence>
<evidence type="ECO:0000256" key="8">
    <source>
        <dbReference type="SAM" id="MobiDB-lite"/>
    </source>
</evidence>
<dbReference type="PANTHER" id="PTHR31674:SF62">
    <property type="entry name" value="B3 DOMAIN-CONTAINING PROTEIN REM14-RELATED"/>
    <property type="match status" value="1"/>
</dbReference>
<feature type="non-terminal residue" evidence="10">
    <location>
        <position position="437"/>
    </location>
</feature>
<dbReference type="STRING" id="72664.V4MMK3"/>
<dbReference type="Gramene" id="ESQ54023">
    <property type="protein sequence ID" value="ESQ54023"/>
    <property type="gene ID" value="EUTSA_v10027164mg"/>
</dbReference>
<keyword evidence="2" id="KW-0677">Repeat</keyword>
<dbReference type="Gene3D" id="2.40.330.10">
    <property type="entry name" value="DNA-binding pseudobarrel domain"/>
    <property type="match status" value="3"/>
</dbReference>
<reference evidence="10 11" key="1">
    <citation type="journal article" date="2013" name="Front. Plant Sci.">
        <title>The Reference Genome of the Halophytic Plant Eutrema salsugineum.</title>
        <authorList>
            <person name="Yang R."/>
            <person name="Jarvis D.E."/>
            <person name="Chen H."/>
            <person name="Beilstein M.A."/>
            <person name="Grimwood J."/>
            <person name="Jenkins J."/>
            <person name="Shu S."/>
            <person name="Prochnik S."/>
            <person name="Xin M."/>
            <person name="Ma C."/>
            <person name="Schmutz J."/>
            <person name="Wing R.A."/>
            <person name="Mitchell-Olds T."/>
            <person name="Schumaker K.S."/>
            <person name="Wang X."/>
        </authorList>
    </citation>
    <scope>NUCLEOTIDE SEQUENCE [LARGE SCALE GENOMIC DNA]</scope>
</reference>
<keyword evidence="5" id="KW-0804">Transcription</keyword>
<keyword evidence="3" id="KW-0805">Transcription regulation</keyword>
<keyword evidence="11" id="KW-1185">Reference proteome</keyword>
<dbReference type="GO" id="GO:0003677">
    <property type="term" value="F:DNA binding"/>
    <property type="evidence" value="ECO:0007669"/>
    <property type="project" value="UniProtKB-KW"/>
</dbReference>
<evidence type="ECO:0000313" key="11">
    <source>
        <dbReference type="Proteomes" id="UP000030689"/>
    </source>
</evidence>
<evidence type="ECO:0000259" key="9">
    <source>
        <dbReference type="PROSITE" id="PS50863"/>
    </source>
</evidence>
<feature type="compositionally biased region" description="Polar residues" evidence="8">
    <location>
        <begin position="378"/>
        <end position="393"/>
    </location>
</feature>
<evidence type="ECO:0000256" key="4">
    <source>
        <dbReference type="ARBA" id="ARBA00023125"/>
    </source>
</evidence>
<evidence type="ECO:0000256" key="2">
    <source>
        <dbReference type="ARBA" id="ARBA00022737"/>
    </source>
</evidence>
<dbReference type="CDD" id="cd10017">
    <property type="entry name" value="B3_DNA"/>
    <property type="match status" value="3"/>
</dbReference>
<accession>V4MMK3</accession>
<feature type="domain" description="TF-B3" evidence="9">
    <location>
        <begin position="250"/>
        <end position="335"/>
    </location>
</feature>
<dbReference type="InterPro" id="IPR015300">
    <property type="entry name" value="DNA-bd_pseudobarrel_sf"/>
</dbReference>
<dbReference type="OMA" id="CWHTERK"/>
<dbReference type="PROSITE" id="PS50863">
    <property type="entry name" value="B3"/>
    <property type="match status" value="3"/>
</dbReference>